<proteinExistence type="predicted"/>
<dbReference type="GO" id="GO:0050869">
    <property type="term" value="P:negative regulation of B cell activation"/>
    <property type="evidence" value="ECO:0000318"/>
    <property type="project" value="GO_Central"/>
</dbReference>
<dbReference type="PANTHER" id="PTHR16267:SF13">
    <property type="entry name" value="B-CELL SCAFFOLD PROTEIN WITH ANKYRIN REPEATS"/>
    <property type="match status" value="1"/>
</dbReference>
<gene>
    <name evidence="3" type="primary">LOC105356386</name>
</gene>
<dbReference type="PROSITE" id="PS51376">
    <property type="entry name" value="DBB"/>
    <property type="match status" value="1"/>
</dbReference>
<dbReference type="Gene3D" id="3.40.50.10140">
    <property type="entry name" value="Toll/interleukin-1 receptor homology (TIR) domain"/>
    <property type="match status" value="1"/>
</dbReference>
<keyword evidence="1" id="KW-0597">Phosphoprotein</keyword>
<evidence type="ECO:0000313" key="4">
    <source>
        <dbReference type="Proteomes" id="UP000001038"/>
    </source>
</evidence>
<evidence type="ECO:0000313" key="3">
    <source>
        <dbReference type="Ensembl" id="ENSORLP00000030950.1"/>
    </source>
</evidence>
<evidence type="ECO:0000256" key="1">
    <source>
        <dbReference type="ARBA" id="ARBA00022553"/>
    </source>
</evidence>
<sequence length="589" mass="64734">MNQAAKDLLIIYEAEANQWASYLLSVFTGPISEAAICCYDISTVSHQQDDFLRLSRYTCKLLILSKGMLESLSQLHCAFLGRVLAPASQVVVLLCGVDSVTPLLELVPLDGRQFLQISSDQDAPEYLSAVTDIIRKGASATSANVSPVTQKPSGSQQRAKQLLSSEASRVRSNLVILPSRVPCGSSVDLFVLLRSQTVGSDCELEFSNGDQSMRVRPVCWNERILCVGAPGEQNNNTAWRSGRMKRRRPAYGCTLSAADFPAGTVSVTVYSGRKSLCTAQLQYYTNMEELTCLLSKVADPVDFMCQAFQVSSADMVDKKLLSMLLEGMPTGGFEALRTGNTHKQEAHHAKVPSLLHFAARYGFRGVSGLLLQCPGAGQALQTADRNGQIPTEIAKSHGHTELHVLFRETLKMLNPGEANADHDVYEMMGNADVQTQERGEGSEAEEEEDDLYTPLEANDDTISENAVVIANRPPAPAPRPESTQMKDSNVPFIAQVFQKKKKKTPPVDGDLYSLPTKQVQEGGVPPTYDSFVINRPGTTMKLQEKKSPIAASVSSREYDDSVYDRIQITPPKPVMERERKRRNKFVSDF</sequence>
<dbReference type="GO" id="GO:0042113">
    <property type="term" value="P:B cell activation"/>
    <property type="evidence" value="ECO:0000318"/>
    <property type="project" value="GO_Central"/>
</dbReference>
<dbReference type="Ensembl" id="ENSORLT00000044654.1">
    <property type="protein sequence ID" value="ENSORLP00000030950.1"/>
    <property type="gene ID" value="ENSORLG00000024971.1"/>
</dbReference>
<feature type="domain" description="DBB" evidence="2">
    <location>
        <begin position="176"/>
        <end position="336"/>
    </location>
</feature>
<dbReference type="Bgee" id="ENSORLG00000024971">
    <property type="expression patterns" value="Expressed in mesonephros and 4 other cell types or tissues"/>
</dbReference>
<dbReference type="STRING" id="8090.ENSORLP00000030950"/>
<dbReference type="InParanoid" id="A0A3B3HI31"/>
<reference evidence="3 4" key="1">
    <citation type="journal article" date="2007" name="Nature">
        <title>The medaka draft genome and insights into vertebrate genome evolution.</title>
        <authorList>
            <person name="Kasahara M."/>
            <person name="Naruse K."/>
            <person name="Sasaki S."/>
            <person name="Nakatani Y."/>
            <person name="Qu W."/>
            <person name="Ahsan B."/>
            <person name="Yamada T."/>
            <person name="Nagayasu Y."/>
            <person name="Doi K."/>
            <person name="Kasai Y."/>
            <person name="Jindo T."/>
            <person name="Kobayashi D."/>
            <person name="Shimada A."/>
            <person name="Toyoda A."/>
            <person name="Kuroki Y."/>
            <person name="Fujiyama A."/>
            <person name="Sasaki T."/>
            <person name="Shimizu A."/>
            <person name="Asakawa S."/>
            <person name="Shimizu N."/>
            <person name="Hashimoto S."/>
            <person name="Yang J."/>
            <person name="Lee Y."/>
            <person name="Matsushima K."/>
            <person name="Sugano S."/>
            <person name="Sakaizumi M."/>
            <person name="Narita T."/>
            <person name="Ohishi K."/>
            <person name="Haga S."/>
            <person name="Ohta F."/>
            <person name="Nomoto H."/>
            <person name="Nogata K."/>
            <person name="Morishita T."/>
            <person name="Endo T."/>
            <person name="Shin-I T."/>
            <person name="Takeda H."/>
            <person name="Morishita S."/>
            <person name="Kohara Y."/>
        </authorList>
    </citation>
    <scope>NUCLEOTIDE SEQUENCE [LARGE SCALE GENOMIC DNA]</scope>
    <source>
        <strain evidence="3 4">Hd-rR</strain>
    </source>
</reference>
<dbReference type="InterPro" id="IPR052446">
    <property type="entry name" value="B-cell_PI3K-Signaling_Adptrs"/>
</dbReference>
<dbReference type="GO" id="GO:0005102">
    <property type="term" value="F:signaling receptor binding"/>
    <property type="evidence" value="ECO:0000318"/>
    <property type="project" value="GO_Central"/>
</dbReference>
<keyword evidence="4" id="KW-1185">Reference proteome</keyword>
<dbReference type="GO" id="GO:0051898">
    <property type="term" value="P:negative regulation of phosphatidylinositol 3-kinase/protein kinase B signal transduction"/>
    <property type="evidence" value="ECO:0000318"/>
    <property type="project" value="GO_Central"/>
</dbReference>
<dbReference type="InterPro" id="IPR017893">
    <property type="entry name" value="DBB_domain"/>
</dbReference>
<dbReference type="GeneTree" id="ENSGT00390000008787"/>
<dbReference type="InterPro" id="IPR041340">
    <property type="entry name" value="PIK3AP1_TIR"/>
</dbReference>
<dbReference type="AlphaFoldDB" id="A0A3B3HI31"/>
<reference evidence="3" key="3">
    <citation type="submission" date="2025-09" db="UniProtKB">
        <authorList>
            <consortium name="Ensembl"/>
        </authorList>
    </citation>
    <scope>IDENTIFICATION</scope>
    <source>
        <strain evidence="3">Hd-rR</strain>
    </source>
</reference>
<name>A0A3B3HI31_ORYLA</name>
<evidence type="ECO:0000259" key="2">
    <source>
        <dbReference type="PROSITE" id="PS51376"/>
    </source>
</evidence>
<dbReference type="InterPro" id="IPR035897">
    <property type="entry name" value="Toll_tir_struct_dom_sf"/>
</dbReference>
<reference evidence="3" key="2">
    <citation type="submission" date="2025-08" db="UniProtKB">
        <authorList>
            <consortium name="Ensembl"/>
        </authorList>
    </citation>
    <scope>IDENTIFICATION</scope>
    <source>
        <strain evidence="3">Hd-rR</strain>
    </source>
</reference>
<dbReference type="Pfam" id="PF14545">
    <property type="entry name" value="DBB"/>
    <property type="match status" value="2"/>
</dbReference>
<dbReference type="Proteomes" id="UP000001038">
    <property type="component" value="Chromosome 18"/>
</dbReference>
<accession>A0A3B3HI31</accession>
<dbReference type="Pfam" id="PF18567">
    <property type="entry name" value="TIR_3"/>
    <property type="match status" value="1"/>
</dbReference>
<dbReference type="GO" id="GO:1990782">
    <property type="term" value="F:protein tyrosine kinase binding"/>
    <property type="evidence" value="ECO:0000318"/>
    <property type="project" value="GO_Central"/>
</dbReference>
<dbReference type="SMART" id="SM01282">
    <property type="entry name" value="DBB"/>
    <property type="match status" value="1"/>
</dbReference>
<dbReference type="PANTHER" id="PTHR16267">
    <property type="entry name" value="BANK1/PIK3AP1 FAMILY MEMBER"/>
    <property type="match status" value="1"/>
</dbReference>
<organism evidence="3 4">
    <name type="scientific">Oryzias latipes</name>
    <name type="common">Japanese rice fish</name>
    <name type="synonym">Japanese killifish</name>
    <dbReference type="NCBI Taxonomy" id="8090"/>
    <lineage>
        <taxon>Eukaryota</taxon>
        <taxon>Metazoa</taxon>
        <taxon>Chordata</taxon>
        <taxon>Craniata</taxon>
        <taxon>Vertebrata</taxon>
        <taxon>Euteleostomi</taxon>
        <taxon>Actinopterygii</taxon>
        <taxon>Neopterygii</taxon>
        <taxon>Teleostei</taxon>
        <taxon>Neoteleostei</taxon>
        <taxon>Acanthomorphata</taxon>
        <taxon>Ovalentaria</taxon>
        <taxon>Atherinomorphae</taxon>
        <taxon>Beloniformes</taxon>
        <taxon>Adrianichthyidae</taxon>
        <taxon>Oryziinae</taxon>
        <taxon>Oryzias</taxon>
    </lineage>
</organism>
<protein>
    <recommendedName>
        <fullName evidence="2">DBB domain-containing protein</fullName>
    </recommendedName>
</protein>